<keyword evidence="3" id="KW-0813">Transport</keyword>
<keyword evidence="5" id="KW-0677">Repeat</keyword>
<accession>W1P2Z2</accession>
<dbReference type="Gramene" id="ERN02024">
    <property type="protein sequence ID" value="ERN02024"/>
    <property type="gene ID" value="AMTR_s00045p00108620"/>
</dbReference>
<dbReference type="CDD" id="cd18577">
    <property type="entry name" value="ABC_6TM_Pgp_ABCB1_D1_like"/>
    <property type="match status" value="1"/>
</dbReference>
<evidence type="ECO:0000256" key="10">
    <source>
        <dbReference type="ARBA" id="ARBA00023180"/>
    </source>
</evidence>
<dbReference type="PROSITE" id="PS50893">
    <property type="entry name" value="ABC_TRANSPORTER_2"/>
    <property type="match status" value="2"/>
</dbReference>
<feature type="transmembrane region" description="Helical" evidence="12">
    <location>
        <begin position="757"/>
        <end position="779"/>
    </location>
</feature>
<evidence type="ECO:0000256" key="11">
    <source>
        <dbReference type="SAM" id="MobiDB-lite"/>
    </source>
</evidence>
<sequence>MVGATVSDSGTRENAEACDKEEGEKGVTHKSVPYYKLFSFADTTDMVLMVVGSIAAIGSGLSMPSVTIIFGRVINSFGQTQDISKVVHAVSMVALDFVYLAIGSFVAALLQVSCWMIAGERQAARIRSLYLRTILRQDMVFFDMETSTGEVISRISGDTSLIQDAMSEKVGKFIQLVSTFIGGFAVAFFQGWLLALVMLSSFPPIAVCGAAMAVTISKMSTRGQAAYNEAGIVVEQTISSIKTVASFTGEKQAVAKYNKSLRKAYMSTVQEGSVAGAGFGALLFFFFGSYALALWFGCKLILEKGYTGGQIFNVIMAILTGGLSLGQASPCMAAFAAGQAAASKMLETIKRKPVIDAYDTSGTKLENVKGDIEFRDVHFCYPARPDVPIFAGFSLCIPSGRTVALVGESGSGKSTIISLIERFYDPDAGEVLVDGVNLKHLQLRWIREKIGLVSQEPVLFASSIRENIAYGKDGATTEEIMSAIELANASKFIENMPQGLDTMVGERGTQLSGGQKQRVAIARAILKNPRILLLDEATSALDAESERLVQEALDRIMVDCTTVVIAHRLATVKNSDTIVVLNRGLIIEKGSHSDLLKNQNGAYSQLLHLQELNQVKQEEQQYTEESYEKPDIISEASQPPSQRFSLSKRLSFRLSMTQRFSFQRSSSSSRSFTPLDFQETTLPKSATTFQECGDPQPNVSLARLAHLNKPEFPVLFLGAVAAGIHGLILPVFGLLLSSILRAFFEPPQNLKKEASSWSLMFLFLGVGSFVVSPVHRYFFAVAGGKLIRRVRAMAFEAVVRQEMGWFDEVGNTSAEVAARLEADAAGVRSLVGEALGLAVQNVATAVGGVVIAFSACWQLALLILALSPLVGLEGWTQMRSMKGFSADAKAKYEEASRVASDAVGSIRTVASFCAEEKVMDLFTKACEGPVKAGVKQGVISGISFGTSLFLLYCMYAVSFYVGAHLVEDSKTTFGKVFKVFFVLTMSAVGLSQSSSWAPEASKAKASAASIFAILDRKSKIDSSDDSGTTLPVVKGDIEFNHVSFKYPSRPNVQIFTDLCLTIESGKTVAIVGESGSGKSTIISLLERFYDPNSGCILLDHTNIQQLNLQWLRQQMGLVSQEPVLFNDTIRANIAYGKDGEASEVQLVAASEAANAHTFISSLPEGYDTRVGERGAQLSGGQKQRVAIARAILRDPRVLLLDEATSALDVEAEKVVQQALDRVMVGRTTIVVAHRLSTIKGADSIVVLRDGVVAEKGRHEELKGVQGGAYASLVALHVT</sequence>
<dbReference type="GO" id="GO:0005524">
    <property type="term" value="F:ATP binding"/>
    <property type="evidence" value="ECO:0007669"/>
    <property type="project" value="UniProtKB-KW"/>
</dbReference>
<dbReference type="Pfam" id="PF00664">
    <property type="entry name" value="ABC_membrane"/>
    <property type="match status" value="2"/>
</dbReference>
<dbReference type="EMBL" id="KI394661">
    <property type="protein sequence ID" value="ERN02024.1"/>
    <property type="molecule type" value="Genomic_DNA"/>
</dbReference>
<evidence type="ECO:0008006" key="17">
    <source>
        <dbReference type="Google" id="ProtNLM"/>
    </source>
</evidence>
<dbReference type="InterPro" id="IPR027417">
    <property type="entry name" value="P-loop_NTPase"/>
</dbReference>
<feature type="domain" description="ABC transmembrane type-1" evidence="14">
    <location>
        <begin position="716"/>
        <end position="1002"/>
    </location>
</feature>
<dbReference type="eggNOG" id="KOG0055">
    <property type="taxonomic scope" value="Eukaryota"/>
</dbReference>
<evidence type="ECO:0000256" key="3">
    <source>
        <dbReference type="ARBA" id="ARBA00022448"/>
    </source>
</evidence>
<comment type="similarity">
    <text evidence="2">Belongs to the ABC transporter superfamily. ABCB family. Multidrug resistance exporter (TC 3.A.1.201) subfamily.</text>
</comment>
<feature type="domain" description="ABC transmembrane type-1" evidence="14">
    <location>
        <begin position="50"/>
        <end position="337"/>
    </location>
</feature>
<dbReference type="GO" id="GO:0016020">
    <property type="term" value="C:membrane"/>
    <property type="evidence" value="ECO:0000318"/>
    <property type="project" value="GO_Central"/>
</dbReference>
<feature type="transmembrane region" description="Helical" evidence="12">
    <location>
        <begin position="272"/>
        <end position="296"/>
    </location>
</feature>
<dbReference type="Gene3D" id="1.20.1560.10">
    <property type="entry name" value="ABC transporter type 1, transmembrane domain"/>
    <property type="match status" value="1"/>
</dbReference>
<feature type="transmembrane region" description="Helical" evidence="12">
    <location>
        <begin position="845"/>
        <end position="872"/>
    </location>
</feature>
<feature type="transmembrane region" description="Helical" evidence="12">
    <location>
        <begin position="170"/>
        <end position="189"/>
    </location>
</feature>
<dbReference type="PROSITE" id="PS50929">
    <property type="entry name" value="ABC_TM1F"/>
    <property type="match status" value="2"/>
</dbReference>
<dbReference type="Gene3D" id="3.40.50.300">
    <property type="entry name" value="P-loop containing nucleotide triphosphate hydrolases"/>
    <property type="match status" value="2"/>
</dbReference>
<keyword evidence="10" id="KW-0325">Glycoprotein</keyword>
<organism evidence="15 16">
    <name type="scientific">Amborella trichopoda</name>
    <dbReference type="NCBI Taxonomy" id="13333"/>
    <lineage>
        <taxon>Eukaryota</taxon>
        <taxon>Viridiplantae</taxon>
        <taxon>Streptophyta</taxon>
        <taxon>Embryophyta</taxon>
        <taxon>Tracheophyta</taxon>
        <taxon>Spermatophyta</taxon>
        <taxon>Magnoliopsida</taxon>
        <taxon>Amborellales</taxon>
        <taxon>Amborellaceae</taxon>
        <taxon>Amborella</taxon>
    </lineage>
</organism>
<dbReference type="SUPFAM" id="SSF90123">
    <property type="entry name" value="ABC transporter transmembrane region"/>
    <property type="match status" value="2"/>
</dbReference>
<evidence type="ECO:0000313" key="15">
    <source>
        <dbReference type="EMBL" id="ERN02024.1"/>
    </source>
</evidence>
<dbReference type="OMA" id="AKVIMSF"/>
<evidence type="ECO:0000259" key="14">
    <source>
        <dbReference type="PROSITE" id="PS50929"/>
    </source>
</evidence>
<dbReference type="PROSITE" id="PS00211">
    <property type="entry name" value="ABC_TRANSPORTER_1"/>
    <property type="match status" value="2"/>
</dbReference>
<gene>
    <name evidence="15" type="ORF">AMTR_s00045p00108620</name>
</gene>
<feature type="transmembrane region" description="Helical" evidence="12">
    <location>
        <begin position="714"/>
        <end position="736"/>
    </location>
</feature>
<dbReference type="GO" id="GO:0055085">
    <property type="term" value="P:transmembrane transport"/>
    <property type="evidence" value="ECO:0000318"/>
    <property type="project" value="GO_Central"/>
</dbReference>
<dbReference type="SMART" id="SM00382">
    <property type="entry name" value="AAA"/>
    <property type="match status" value="2"/>
</dbReference>
<feature type="domain" description="ABC transporter" evidence="13">
    <location>
        <begin position="372"/>
        <end position="608"/>
    </location>
</feature>
<feature type="transmembrane region" description="Helical" evidence="12">
    <location>
        <begin position="938"/>
        <end position="961"/>
    </location>
</feature>
<evidence type="ECO:0000256" key="9">
    <source>
        <dbReference type="ARBA" id="ARBA00023136"/>
    </source>
</evidence>
<dbReference type="FunFam" id="1.20.1560.10:FF:000025">
    <property type="entry name" value="ABC transporter B family member 9"/>
    <property type="match status" value="1"/>
</dbReference>
<dbReference type="GO" id="GO:0140359">
    <property type="term" value="F:ABC-type transporter activity"/>
    <property type="evidence" value="ECO:0007669"/>
    <property type="project" value="InterPro"/>
</dbReference>
<evidence type="ECO:0000259" key="13">
    <source>
        <dbReference type="PROSITE" id="PS50893"/>
    </source>
</evidence>
<evidence type="ECO:0000256" key="1">
    <source>
        <dbReference type="ARBA" id="ARBA00004651"/>
    </source>
</evidence>
<keyword evidence="8 12" id="KW-1133">Transmembrane helix</keyword>
<dbReference type="GO" id="GO:0005886">
    <property type="term" value="C:plasma membrane"/>
    <property type="evidence" value="ECO:0007669"/>
    <property type="project" value="UniProtKB-SubCell"/>
</dbReference>
<feature type="transmembrane region" description="Helical" evidence="12">
    <location>
        <begin position="46"/>
        <end position="70"/>
    </location>
</feature>
<dbReference type="InterPro" id="IPR017871">
    <property type="entry name" value="ABC_transporter-like_CS"/>
</dbReference>
<dbReference type="GO" id="GO:0010329">
    <property type="term" value="F:auxin efflux transmembrane transporter activity"/>
    <property type="evidence" value="ECO:0007669"/>
    <property type="project" value="UniProtKB-ARBA"/>
</dbReference>
<evidence type="ECO:0000313" key="16">
    <source>
        <dbReference type="Proteomes" id="UP000017836"/>
    </source>
</evidence>
<dbReference type="GO" id="GO:0016887">
    <property type="term" value="F:ATP hydrolysis activity"/>
    <property type="evidence" value="ECO:0007669"/>
    <property type="project" value="InterPro"/>
</dbReference>
<keyword evidence="6" id="KW-0547">Nucleotide-binding</keyword>
<dbReference type="Proteomes" id="UP000017836">
    <property type="component" value="Unassembled WGS sequence"/>
</dbReference>
<comment type="subcellular location">
    <subcellularLocation>
        <location evidence="1">Cell membrane</location>
        <topology evidence="1">Multi-pass membrane protein</topology>
    </subcellularLocation>
</comment>
<dbReference type="HOGENOM" id="CLU_000604_17_2_1"/>
<dbReference type="InterPro" id="IPR039421">
    <property type="entry name" value="Type_1_exporter"/>
</dbReference>
<feature type="compositionally biased region" description="Basic and acidic residues" evidence="11">
    <location>
        <begin position="10"/>
        <end position="24"/>
    </location>
</feature>
<dbReference type="CDD" id="cd18578">
    <property type="entry name" value="ABC_6TM_Pgp_ABCB1_D2_like"/>
    <property type="match status" value="1"/>
</dbReference>
<keyword evidence="7" id="KW-0067">ATP-binding</keyword>
<feature type="domain" description="ABC transporter" evidence="13">
    <location>
        <begin position="1037"/>
        <end position="1274"/>
    </location>
</feature>
<evidence type="ECO:0000256" key="8">
    <source>
        <dbReference type="ARBA" id="ARBA00022989"/>
    </source>
</evidence>
<dbReference type="GO" id="GO:0010328">
    <property type="term" value="F:auxin influx transmembrane transporter activity"/>
    <property type="evidence" value="ECO:0007669"/>
    <property type="project" value="UniProtKB-ARBA"/>
</dbReference>
<dbReference type="AlphaFoldDB" id="W1P2Z2"/>
<evidence type="ECO:0000256" key="5">
    <source>
        <dbReference type="ARBA" id="ARBA00022737"/>
    </source>
</evidence>
<dbReference type="InterPro" id="IPR003593">
    <property type="entry name" value="AAA+_ATPase"/>
</dbReference>
<dbReference type="PANTHER" id="PTHR43394">
    <property type="entry name" value="ATP-DEPENDENT PERMEASE MDL1, MITOCHONDRIAL"/>
    <property type="match status" value="1"/>
</dbReference>
<proteinExistence type="inferred from homology"/>
<evidence type="ECO:0000256" key="4">
    <source>
        <dbReference type="ARBA" id="ARBA00022692"/>
    </source>
</evidence>
<dbReference type="InterPro" id="IPR003439">
    <property type="entry name" value="ABC_transporter-like_ATP-bd"/>
</dbReference>
<name>W1P2Z2_AMBTC</name>
<dbReference type="InterPro" id="IPR036640">
    <property type="entry name" value="ABC1_TM_sf"/>
</dbReference>
<dbReference type="FunFam" id="3.40.50.300:FF:000066">
    <property type="entry name" value="ABC transporter B family member 1"/>
    <property type="match status" value="2"/>
</dbReference>
<dbReference type="FunFam" id="1.20.1560.10:FF:000044">
    <property type="entry name" value="ABC transporter B family member 9"/>
    <property type="match status" value="1"/>
</dbReference>
<dbReference type="SUPFAM" id="SSF52540">
    <property type="entry name" value="P-loop containing nucleoside triphosphate hydrolases"/>
    <property type="match status" value="2"/>
</dbReference>
<dbReference type="Pfam" id="PF00005">
    <property type="entry name" value="ABC_tran"/>
    <property type="match status" value="2"/>
</dbReference>
<keyword evidence="4 12" id="KW-0812">Transmembrane</keyword>
<evidence type="ECO:0000256" key="12">
    <source>
        <dbReference type="SAM" id="Phobius"/>
    </source>
</evidence>
<dbReference type="GO" id="GO:0042626">
    <property type="term" value="F:ATPase-coupled transmembrane transporter activity"/>
    <property type="evidence" value="ECO:0000318"/>
    <property type="project" value="GO_Central"/>
</dbReference>
<feature type="region of interest" description="Disordered" evidence="11">
    <location>
        <begin position="1"/>
        <end position="24"/>
    </location>
</feature>
<feature type="transmembrane region" description="Helical" evidence="12">
    <location>
        <begin position="97"/>
        <end position="118"/>
    </location>
</feature>
<dbReference type="InterPro" id="IPR011527">
    <property type="entry name" value="ABC1_TM_dom"/>
</dbReference>
<evidence type="ECO:0000256" key="2">
    <source>
        <dbReference type="ARBA" id="ARBA00007577"/>
    </source>
</evidence>
<dbReference type="FunFam" id="1.20.1560.10:FF:000009">
    <property type="entry name" value="ABC transporter B family member 1"/>
    <property type="match status" value="1"/>
</dbReference>
<protein>
    <recommendedName>
        <fullName evidence="17">MDR-like ABC transporter</fullName>
    </recommendedName>
</protein>
<dbReference type="OrthoDB" id="6500128at2759"/>
<evidence type="ECO:0000256" key="7">
    <source>
        <dbReference type="ARBA" id="ARBA00022840"/>
    </source>
</evidence>
<keyword evidence="16" id="KW-1185">Reference proteome</keyword>
<dbReference type="PANTHER" id="PTHR43394:SF16">
    <property type="entry name" value="ABC TRANSPORTER B FAMILY MEMBER 4-LIKE ISOFORM X1"/>
    <property type="match status" value="1"/>
</dbReference>
<feature type="transmembrane region" description="Helical" evidence="12">
    <location>
        <begin position="195"/>
        <end position="216"/>
    </location>
</feature>
<dbReference type="CDD" id="cd03249">
    <property type="entry name" value="ABC_MTABC3_MDL1_MDL2"/>
    <property type="match status" value="2"/>
</dbReference>
<keyword evidence="9 12" id="KW-0472">Membrane</keyword>
<evidence type="ECO:0000256" key="6">
    <source>
        <dbReference type="ARBA" id="ARBA00022741"/>
    </source>
</evidence>
<reference evidence="16" key="1">
    <citation type="journal article" date="2013" name="Science">
        <title>The Amborella genome and the evolution of flowering plants.</title>
        <authorList>
            <consortium name="Amborella Genome Project"/>
        </authorList>
    </citation>
    <scope>NUCLEOTIDE SEQUENCE [LARGE SCALE GENOMIC DNA]</scope>
</reference>